<dbReference type="InterPro" id="IPR003341">
    <property type="entry name" value="Cys_rich_tripleX"/>
</dbReference>
<dbReference type="InterPro" id="IPR053255">
    <property type="entry name" value="EGF-like_domain"/>
</dbReference>
<dbReference type="Proteomes" id="UP001430953">
    <property type="component" value="Unassembled WGS sequence"/>
</dbReference>
<evidence type="ECO:0000256" key="1">
    <source>
        <dbReference type="PROSITE-ProRule" id="PRU00076"/>
    </source>
</evidence>
<dbReference type="InterPro" id="IPR000742">
    <property type="entry name" value="EGF"/>
</dbReference>
<dbReference type="SMART" id="SM00181">
    <property type="entry name" value="EGF"/>
    <property type="match status" value="16"/>
</dbReference>
<dbReference type="PROSITE" id="PS00022">
    <property type="entry name" value="EGF_1"/>
    <property type="match status" value="1"/>
</dbReference>
<evidence type="ECO:0000313" key="5">
    <source>
        <dbReference type="Proteomes" id="UP001430953"/>
    </source>
</evidence>
<sequence length="893" mass="98736">MHFLRFIFIFVVLHDGLINEALCMSPFIPGSLIPSKKNCSRLVSFLETMHVPYLETYREKTWGIFYKTRARWNYRIETRRSWRAENICCDGYKLETKFVHESLSLGPLFSEVQKTCEPICEPDCGNGTCVLPNVCSCYAGYAEHQDKIYFDKADFHQKNFGCVPVCLRSCVNGRCVAPEICGCNNGYQLSDDDHYTCKPICSSKCGKTATSYCLEPDHCVCLKGWRMSQSTDECEPICSRDCVNGICVSPDICYCKEGYELDPHDQFTCKPVCEDKCVYGKCTAPNVCTCDDGYSLATPSICEPICSEGCVNGVCIAPESCFCYPGYGFLENKYFCEPVCEKACLNGQCTKPDVCMCNNGFQLSGDETEQHICKPRCDMPCEPFGKCTAPNVCTCEEGYRLIDKTLNRTGSNESFTESSVCEPICEFECHNGFCAAPNSCICNPGYHSSNLTGSCEPVCDAKCINGFCAAPNSCVCHSGYQSFNLTNICKPICDPNCENGVCEQPNVCSCNPGYRASTKFGPNVCEPICHPTCETIGICEAPNICICKPGYLTVPDNGGDIPFKCEPICNDDCNAGNCVVPGICACSVGYRRIKTGECEPICDIKCGNGTCVAPETCKCDNGFVLSLELSATKNTTESRCLPSCEGCENGECEAPGECRCHVGFAKIEGTCVQFCQGGCGAHGACIEERRTCKCEYGWTGPHCDQPTLCVLILNGNYTKELTIIEEQNTTIKHVFTNNPACSECVSKVTNETLCFKMTVNDSKNVTQIGCLMNKDVVQTICGTYLKNIPVIIQYNFNVRLNAVLREKETQASMTNSNTTCAYMLSDYVYLGLIITSSEEALYVEINTSMRKFYSSGTIRATKYYFNTIPDTWYSLLLTQVRDRFTRSLILSPY</sequence>
<dbReference type="Gene3D" id="2.10.25.10">
    <property type="entry name" value="Laminin"/>
    <property type="match status" value="14"/>
</dbReference>
<feature type="chain" id="PRO_5043946266" description="EGF-like domain-containing protein" evidence="2">
    <location>
        <begin position="24"/>
        <end position="893"/>
    </location>
</feature>
<gene>
    <name evidence="4" type="ORF">PUN28_012573</name>
</gene>
<keyword evidence="1" id="KW-1015">Disulfide bond</keyword>
<dbReference type="PANTHER" id="PTHR24047:SF29">
    <property type="entry name" value="EATER-RELATED"/>
    <property type="match status" value="1"/>
</dbReference>
<dbReference type="SUPFAM" id="SSF57184">
    <property type="entry name" value="Growth factor receptor domain"/>
    <property type="match status" value="1"/>
</dbReference>
<feature type="disulfide bond" evidence="1">
    <location>
        <begin position="675"/>
        <end position="685"/>
    </location>
</feature>
<comment type="caution">
    <text evidence="4">The sequence shown here is derived from an EMBL/GenBank/DDBJ whole genome shotgun (WGS) entry which is preliminary data.</text>
</comment>
<feature type="domain" description="EGF-like" evidence="3">
    <location>
        <begin position="672"/>
        <end position="704"/>
    </location>
</feature>
<accession>A0AAW2FGK0</accession>
<name>A0AAW2FGK0_9HYME</name>
<dbReference type="InterPro" id="IPR009030">
    <property type="entry name" value="Growth_fac_rcpt_cys_sf"/>
</dbReference>
<keyword evidence="5" id="KW-1185">Reference proteome</keyword>
<keyword evidence="1" id="KW-0245">EGF-like domain</keyword>
<keyword evidence="2" id="KW-0732">Signal</keyword>
<dbReference type="AlphaFoldDB" id="A0AAW2FGK0"/>
<evidence type="ECO:0000259" key="3">
    <source>
        <dbReference type="PROSITE" id="PS50026"/>
    </source>
</evidence>
<evidence type="ECO:0000256" key="2">
    <source>
        <dbReference type="SAM" id="SignalP"/>
    </source>
</evidence>
<feature type="disulfide bond" evidence="1">
    <location>
        <begin position="694"/>
        <end position="703"/>
    </location>
</feature>
<dbReference type="EMBL" id="JADYXP020000012">
    <property type="protein sequence ID" value="KAL0113506.1"/>
    <property type="molecule type" value="Genomic_DNA"/>
</dbReference>
<dbReference type="Pfam" id="PF02363">
    <property type="entry name" value="C_tripleX"/>
    <property type="match status" value="15"/>
</dbReference>
<comment type="caution">
    <text evidence="1">Lacks conserved residue(s) required for the propagation of feature annotation.</text>
</comment>
<dbReference type="PROSITE" id="PS01186">
    <property type="entry name" value="EGF_2"/>
    <property type="match status" value="1"/>
</dbReference>
<reference evidence="4 5" key="1">
    <citation type="submission" date="2023-03" db="EMBL/GenBank/DDBJ databases">
        <title>High recombination rates correlate with genetic variation in Cardiocondyla obscurior ants.</title>
        <authorList>
            <person name="Errbii M."/>
        </authorList>
    </citation>
    <scope>NUCLEOTIDE SEQUENCE [LARGE SCALE GENOMIC DNA]</scope>
    <source>
        <strain evidence="4">Alpha-2009</strain>
        <tissue evidence="4">Whole body</tissue>
    </source>
</reference>
<feature type="signal peptide" evidence="2">
    <location>
        <begin position="1"/>
        <end position="23"/>
    </location>
</feature>
<protein>
    <recommendedName>
        <fullName evidence="3">EGF-like domain-containing protein</fullName>
    </recommendedName>
</protein>
<organism evidence="4 5">
    <name type="scientific">Cardiocondyla obscurior</name>
    <dbReference type="NCBI Taxonomy" id="286306"/>
    <lineage>
        <taxon>Eukaryota</taxon>
        <taxon>Metazoa</taxon>
        <taxon>Ecdysozoa</taxon>
        <taxon>Arthropoda</taxon>
        <taxon>Hexapoda</taxon>
        <taxon>Insecta</taxon>
        <taxon>Pterygota</taxon>
        <taxon>Neoptera</taxon>
        <taxon>Endopterygota</taxon>
        <taxon>Hymenoptera</taxon>
        <taxon>Apocrita</taxon>
        <taxon>Aculeata</taxon>
        <taxon>Formicoidea</taxon>
        <taxon>Formicidae</taxon>
        <taxon>Myrmicinae</taxon>
        <taxon>Cardiocondyla</taxon>
    </lineage>
</organism>
<dbReference type="PANTHER" id="PTHR24047">
    <property type="entry name" value="FI01909P-RELATED"/>
    <property type="match status" value="1"/>
</dbReference>
<proteinExistence type="predicted"/>
<evidence type="ECO:0000313" key="4">
    <source>
        <dbReference type="EMBL" id="KAL0113506.1"/>
    </source>
</evidence>
<dbReference type="PROSITE" id="PS50026">
    <property type="entry name" value="EGF_3"/>
    <property type="match status" value="1"/>
</dbReference>